<feature type="transmembrane region" description="Helical" evidence="1">
    <location>
        <begin position="50"/>
        <end position="68"/>
    </location>
</feature>
<protein>
    <submittedName>
        <fullName evidence="2">Uncharacterized protein</fullName>
    </submittedName>
</protein>
<reference evidence="2 3" key="1">
    <citation type="submission" date="2016-07" db="EMBL/GenBank/DDBJ databases">
        <title>Pervasive Adenine N6-methylation of Active Genes in Fungi.</title>
        <authorList>
            <consortium name="DOE Joint Genome Institute"/>
            <person name="Mondo S.J."/>
            <person name="Dannebaum R.O."/>
            <person name="Kuo R.C."/>
            <person name="Labutti K."/>
            <person name="Haridas S."/>
            <person name="Kuo A."/>
            <person name="Salamov A."/>
            <person name="Ahrendt S.R."/>
            <person name="Lipzen A."/>
            <person name="Sullivan W."/>
            <person name="Andreopoulos W.B."/>
            <person name="Clum A."/>
            <person name="Lindquist E."/>
            <person name="Daum C."/>
            <person name="Ramamoorthy G.K."/>
            <person name="Gryganskyi A."/>
            <person name="Culley D."/>
            <person name="Magnuson J.K."/>
            <person name="James T.Y."/>
            <person name="O'Malley M.A."/>
            <person name="Stajich J.E."/>
            <person name="Spatafora J.W."/>
            <person name="Visel A."/>
            <person name="Grigoriev I.V."/>
        </authorList>
    </citation>
    <scope>NUCLEOTIDE SEQUENCE [LARGE SCALE GENOMIC DNA]</scope>
    <source>
        <strain evidence="2 3">CBS 115471</strain>
    </source>
</reference>
<comment type="caution">
    <text evidence="2">The sequence shown here is derived from an EMBL/GenBank/DDBJ whole genome shotgun (WGS) entry which is preliminary data.</text>
</comment>
<dbReference type="Proteomes" id="UP000193144">
    <property type="component" value="Unassembled WGS sequence"/>
</dbReference>
<dbReference type="AlphaFoldDB" id="A0A1Y1Z8Z2"/>
<gene>
    <name evidence="2" type="ORF">BCR34DRAFT_571078</name>
</gene>
<evidence type="ECO:0000313" key="3">
    <source>
        <dbReference type="Proteomes" id="UP000193144"/>
    </source>
</evidence>
<organism evidence="2 3">
    <name type="scientific">Clohesyomyces aquaticus</name>
    <dbReference type="NCBI Taxonomy" id="1231657"/>
    <lineage>
        <taxon>Eukaryota</taxon>
        <taxon>Fungi</taxon>
        <taxon>Dikarya</taxon>
        <taxon>Ascomycota</taxon>
        <taxon>Pezizomycotina</taxon>
        <taxon>Dothideomycetes</taxon>
        <taxon>Pleosporomycetidae</taxon>
        <taxon>Pleosporales</taxon>
        <taxon>Lindgomycetaceae</taxon>
        <taxon>Clohesyomyces</taxon>
    </lineage>
</organism>
<evidence type="ECO:0000313" key="2">
    <source>
        <dbReference type="EMBL" id="ORY06750.1"/>
    </source>
</evidence>
<keyword evidence="1" id="KW-0472">Membrane</keyword>
<sequence>MACSMASTIAMATCELADAHEDCIFLRVGVTSFQTDDSGHFKNFHFPTQMATWSSPPIFVALFLFIRLHFTSLSRWVTQIWYAWCVPLWHFTVFICSVCIQ</sequence>
<keyword evidence="1" id="KW-1133">Transmembrane helix</keyword>
<accession>A0A1Y1Z8Z2</accession>
<evidence type="ECO:0000256" key="1">
    <source>
        <dbReference type="SAM" id="Phobius"/>
    </source>
</evidence>
<keyword evidence="1" id="KW-0812">Transmembrane</keyword>
<keyword evidence="3" id="KW-1185">Reference proteome</keyword>
<dbReference type="EMBL" id="MCFA01000114">
    <property type="protein sequence ID" value="ORY06750.1"/>
    <property type="molecule type" value="Genomic_DNA"/>
</dbReference>
<feature type="transmembrane region" description="Helical" evidence="1">
    <location>
        <begin position="80"/>
        <end position="100"/>
    </location>
</feature>
<name>A0A1Y1Z8Z2_9PLEO</name>
<proteinExistence type="predicted"/>